<dbReference type="Proteomes" id="UP000663193">
    <property type="component" value="Chromosome 14"/>
</dbReference>
<keyword evidence="2" id="KW-1185">Reference proteome</keyword>
<name>A0A7U2I7U0_PHANO</name>
<dbReference type="VEuPathDB" id="FungiDB:JI435_115910"/>
<protein>
    <submittedName>
        <fullName evidence="1">Uncharacterized protein</fullName>
    </submittedName>
</protein>
<gene>
    <name evidence="1" type="ORF">JI435_115910</name>
</gene>
<evidence type="ECO:0000313" key="1">
    <source>
        <dbReference type="EMBL" id="QRD02868.1"/>
    </source>
</evidence>
<accession>A0A7U2I7U0</accession>
<organism evidence="1 2">
    <name type="scientific">Phaeosphaeria nodorum (strain SN15 / ATCC MYA-4574 / FGSC 10173)</name>
    <name type="common">Glume blotch fungus</name>
    <name type="synonym">Parastagonospora nodorum</name>
    <dbReference type="NCBI Taxonomy" id="321614"/>
    <lineage>
        <taxon>Eukaryota</taxon>
        <taxon>Fungi</taxon>
        <taxon>Dikarya</taxon>
        <taxon>Ascomycota</taxon>
        <taxon>Pezizomycotina</taxon>
        <taxon>Dothideomycetes</taxon>
        <taxon>Pleosporomycetidae</taxon>
        <taxon>Pleosporales</taxon>
        <taxon>Pleosporineae</taxon>
        <taxon>Phaeosphaeriaceae</taxon>
        <taxon>Parastagonospora</taxon>
    </lineage>
</organism>
<dbReference type="AlphaFoldDB" id="A0A7U2I7U0"/>
<evidence type="ECO:0000313" key="2">
    <source>
        <dbReference type="Proteomes" id="UP000663193"/>
    </source>
</evidence>
<proteinExistence type="predicted"/>
<dbReference type="EMBL" id="CP069036">
    <property type="protein sequence ID" value="QRD02868.1"/>
    <property type="molecule type" value="Genomic_DNA"/>
</dbReference>
<reference evidence="2" key="1">
    <citation type="journal article" date="2021" name="BMC Genomics">
        <title>Chromosome-level genome assembly and manually-curated proteome of model necrotroph Parastagonospora nodorum Sn15 reveals a genome-wide trove of candidate effector homologs, and redundancy of virulence-related functions within an accessory chromosome.</title>
        <authorList>
            <person name="Bertazzoni S."/>
            <person name="Jones D.A.B."/>
            <person name="Phan H.T."/>
            <person name="Tan K.-C."/>
            <person name="Hane J.K."/>
        </authorList>
    </citation>
    <scope>NUCLEOTIDE SEQUENCE [LARGE SCALE GENOMIC DNA]</scope>
    <source>
        <strain evidence="2">SN15 / ATCC MYA-4574 / FGSC 10173)</strain>
    </source>
</reference>
<sequence length="158" mass="17486">MSGNETALRSPTMACPSSTCRVEQCLGRQQCAAQSQFVPETDRCSEEGPNRSIAGSVMEYSVDPSSSTRQAKLNVTRVRLRPYTGLIQISFQTARDRAHICRPVGYDCKREHELNFSTWLGSALAGAETTRCQITRLNSSPKPRSSLLPKSGYGYNYI</sequence>